<evidence type="ECO:0000313" key="1">
    <source>
        <dbReference type="EMBL" id="EUA58076.1"/>
    </source>
</evidence>
<evidence type="ECO:0000313" key="2">
    <source>
        <dbReference type="Proteomes" id="UP000020825"/>
    </source>
</evidence>
<dbReference type="AlphaFoldDB" id="X8CQE1"/>
<accession>X8CQE1</accession>
<gene>
    <name evidence="1" type="ORF">I550_1209</name>
</gene>
<dbReference type="Gene3D" id="3.40.50.1100">
    <property type="match status" value="1"/>
</dbReference>
<name>X8CQE1_MYCIT</name>
<proteinExistence type="predicted"/>
<protein>
    <submittedName>
        <fullName evidence="1">Threonine synthase domain protein</fullName>
        <ecNumber evidence="1">4.2.3.1</ecNumber>
    </submittedName>
</protein>
<dbReference type="GO" id="GO:0004795">
    <property type="term" value="F:threonine synthase activity"/>
    <property type="evidence" value="ECO:0007669"/>
    <property type="project" value="UniProtKB-EC"/>
</dbReference>
<dbReference type="PATRIC" id="fig|1299331.3.peg.1177"/>
<comment type="caution">
    <text evidence="1">The sequence shown here is derived from an EMBL/GenBank/DDBJ whole genome shotgun (WGS) entry which is preliminary data.</text>
</comment>
<keyword evidence="1" id="KW-0456">Lyase</keyword>
<dbReference type="EMBL" id="JAOG01000001">
    <property type="protein sequence ID" value="EUA58076.1"/>
    <property type="molecule type" value="Genomic_DNA"/>
</dbReference>
<dbReference type="EC" id="4.2.3.1" evidence="1"/>
<sequence>MSAPRTAVHQPWPGLIEAYRDRLPVGDDWTPVTLLEGGTR</sequence>
<dbReference type="GO" id="GO:1901605">
    <property type="term" value="P:alpha-amino acid metabolic process"/>
    <property type="evidence" value="ECO:0007669"/>
    <property type="project" value="UniProtKB-ARBA"/>
</dbReference>
<dbReference type="Proteomes" id="UP000020825">
    <property type="component" value="Unassembled WGS sequence"/>
</dbReference>
<reference evidence="1 2" key="1">
    <citation type="submission" date="2013-12" db="EMBL/GenBank/DDBJ databases">
        <authorList>
            <person name="Zelazny A."/>
            <person name="Olivier K."/>
            <person name="Holland S."/>
            <person name="Lenaerts A."/>
            <person name="Ordway D."/>
            <person name="DeGroote M.A."/>
            <person name="Parker T."/>
            <person name="Sizemore C."/>
            <person name="Tallon L.J."/>
            <person name="Sadzewicz L.K."/>
            <person name="Sengamalay N."/>
            <person name="Fraser C.M."/>
            <person name="Hine E."/>
            <person name="Shefchek K.A."/>
            <person name="Das S.P."/>
            <person name="Tettelin H."/>
        </authorList>
    </citation>
    <scope>NUCLEOTIDE SEQUENCE [LARGE SCALE GENOMIC DNA]</scope>
    <source>
        <strain evidence="1 2">1956</strain>
    </source>
</reference>
<organism evidence="1 2">
    <name type="scientific">Mycobacterium intracellulare 1956</name>
    <dbReference type="NCBI Taxonomy" id="1299331"/>
    <lineage>
        <taxon>Bacteria</taxon>
        <taxon>Bacillati</taxon>
        <taxon>Actinomycetota</taxon>
        <taxon>Actinomycetes</taxon>
        <taxon>Mycobacteriales</taxon>
        <taxon>Mycobacteriaceae</taxon>
        <taxon>Mycobacterium</taxon>
        <taxon>Mycobacterium avium complex (MAC)</taxon>
    </lineage>
</organism>
<dbReference type="InterPro" id="IPR036052">
    <property type="entry name" value="TrpB-like_PALP_sf"/>
</dbReference>